<name>A0A0Q0RUV7_9FLAO</name>
<dbReference type="Gene3D" id="3.40.1440.10">
    <property type="entry name" value="GIY-YIG endonuclease"/>
    <property type="match status" value="1"/>
</dbReference>
<accession>A0A0Q0RUV7</accession>
<dbReference type="InterPro" id="IPR035901">
    <property type="entry name" value="GIY-YIG_endonuc_sf"/>
</dbReference>
<dbReference type="GO" id="GO:0004519">
    <property type="term" value="F:endonuclease activity"/>
    <property type="evidence" value="ECO:0007669"/>
    <property type="project" value="UniProtKB-KW"/>
</dbReference>
<feature type="domain" description="GIY-YIG" evidence="2">
    <location>
        <begin position="8"/>
        <end position="87"/>
    </location>
</feature>
<comment type="caution">
    <text evidence="3">The sequence shown here is derived from an EMBL/GenBank/DDBJ whole genome shotgun (WGS) entry which is preliminary data.</text>
</comment>
<evidence type="ECO:0000313" key="3">
    <source>
        <dbReference type="EMBL" id="KQB40823.1"/>
    </source>
</evidence>
<keyword evidence="3" id="KW-0540">Nuclease</keyword>
<comment type="similarity">
    <text evidence="1">Belongs to the UPF0213 family.</text>
</comment>
<dbReference type="PROSITE" id="PS50164">
    <property type="entry name" value="GIY_YIG"/>
    <property type="match status" value="1"/>
</dbReference>
<dbReference type="Proteomes" id="UP000050443">
    <property type="component" value="Unassembled WGS sequence"/>
</dbReference>
<gene>
    <name evidence="3" type="ORF">RC62_4196</name>
</gene>
<dbReference type="AlphaFoldDB" id="A0A0Q0RUV7"/>
<proteinExistence type="inferred from homology"/>
<reference evidence="3 4" key="1">
    <citation type="submission" date="2014-09" db="EMBL/GenBank/DDBJ databases">
        <title>Genome sequence of Flavobacterium aquidurense RC62.</title>
        <authorList>
            <person name="Kim J.F."/>
            <person name="Kwak M.-J."/>
        </authorList>
    </citation>
    <scope>NUCLEOTIDE SEQUENCE [LARGE SCALE GENOMIC DNA]</scope>
    <source>
        <strain evidence="3 4">RC62</strain>
    </source>
</reference>
<dbReference type="SUPFAM" id="SSF82771">
    <property type="entry name" value="GIY-YIG endonuclease"/>
    <property type="match status" value="1"/>
</dbReference>
<evidence type="ECO:0000259" key="2">
    <source>
        <dbReference type="PROSITE" id="PS50164"/>
    </source>
</evidence>
<dbReference type="OrthoDB" id="9807770at2"/>
<dbReference type="PANTHER" id="PTHR34477">
    <property type="entry name" value="UPF0213 PROTEIN YHBQ"/>
    <property type="match status" value="1"/>
</dbReference>
<dbReference type="RefSeq" id="WP_055093674.1">
    <property type="nucleotide sequence ID" value="NZ_JRLF01000009.1"/>
</dbReference>
<dbReference type="CDD" id="cd10448">
    <property type="entry name" value="GIY-YIG_unchar_3"/>
    <property type="match status" value="1"/>
</dbReference>
<sequence length="104" mass="12585">MQLLEGYHTYYIYIITNRSKTVFYTGVTNNLKTRLNQHKENIIAGNKSFASKYKIEFLLYYEKFTWIQEAISREKEIKGWTRNKKIELIKTINLDLDFLNYLFV</sequence>
<dbReference type="InterPro" id="IPR050190">
    <property type="entry name" value="UPF0213_domain"/>
</dbReference>
<dbReference type="EMBL" id="JRLF01000009">
    <property type="protein sequence ID" value="KQB40823.1"/>
    <property type="molecule type" value="Genomic_DNA"/>
</dbReference>
<keyword evidence="3" id="KW-0255">Endonuclease</keyword>
<evidence type="ECO:0000256" key="1">
    <source>
        <dbReference type="ARBA" id="ARBA00007435"/>
    </source>
</evidence>
<dbReference type="STRING" id="362413.RC62_4196"/>
<dbReference type="SMART" id="SM00465">
    <property type="entry name" value="GIYc"/>
    <property type="match status" value="1"/>
</dbReference>
<dbReference type="Pfam" id="PF01541">
    <property type="entry name" value="GIY-YIG"/>
    <property type="match status" value="1"/>
</dbReference>
<evidence type="ECO:0000313" key="4">
    <source>
        <dbReference type="Proteomes" id="UP000050443"/>
    </source>
</evidence>
<keyword evidence="3" id="KW-0378">Hydrolase</keyword>
<protein>
    <submittedName>
        <fullName evidence="3">Putative endonuclease containing a URI domain</fullName>
    </submittedName>
</protein>
<dbReference type="InterPro" id="IPR000305">
    <property type="entry name" value="GIY-YIG_endonuc"/>
</dbReference>
<dbReference type="PATRIC" id="fig|362413.3.peg.4119"/>
<organism evidence="3 4">
    <name type="scientific">Flavobacterium aquidurense</name>
    <dbReference type="NCBI Taxonomy" id="362413"/>
    <lineage>
        <taxon>Bacteria</taxon>
        <taxon>Pseudomonadati</taxon>
        <taxon>Bacteroidota</taxon>
        <taxon>Flavobacteriia</taxon>
        <taxon>Flavobacteriales</taxon>
        <taxon>Flavobacteriaceae</taxon>
        <taxon>Flavobacterium</taxon>
    </lineage>
</organism>
<dbReference type="PANTHER" id="PTHR34477:SF5">
    <property type="entry name" value="BSL5627 PROTEIN"/>
    <property type="match status" value="1"/>
</dbReference>